<evidence type="ECO:0000256" key="13">
    <source>
        <dbReference type="ARBA" id="ARBA00049201"/>
    </source>
</evidence>
<evidence type="ECO:0000256" key="7">
    <source>
        <dbReference type="ARBA" id="ARBA00022985"/>
    </source>
</evidence>
<reference evidence="14 15" key="1">
    <citation type="submission" date="2020-08" db="EMBL/GenBank/DDBJ databases">
        <title>Genomic Encyclopedia of Type Strains, Phase IV (KMG-IV): sequencing the most valuable type-strain genomes for metagenomic binning, comparative biology and taxonomic classification.</title>
        <authorList>
            <person name="Goeker M."/>
        </authorList>
    </citation>
    <scope>NUCLEOTIDE SEQUENCE [LARGE SCALE GENOMIC DNA]</scope>
    <source>
        <strain evidence="14 15">DSM 27165</strain>
    </source>
</reference>
<keyword evidence="7" id="KW-0448">Lipopolysaccharide biosynthesis</keyword>
<dbReference type="InterPro" id="IPR051199">
    <property type="entry name" value="LPS_LOS_Heptosyltrfase"/>
</dbReference>
<comment type="caution">
    <text evidence="14">The sequence shown here is derived from an EMBL/GenBank/DDBJ whole genome shotgun (WGS) entry which is preliminary data.</text>
</comment>
<comment type="catalytic activity">
    <reaction evidence="13">
        <text>an alpha-Kdo-(2-&gt;4)-alpha-Kdo-(2-&gt;6)-lipid A + ADP-L-glycero-beta-D-manno-heptose = an L-alpha-D-Hep-(1-&gt;5)-[alpha-Kdo-(2-&gt;4)]-alpha-Kdo-(2-&gt;6)-lipid A + ADP + H(+)</text>
        <dbReference type="Rhea" id="RHEA:74067"/>
        <dbReference type="ChEBI" id="CHEBI:15378"/>
        <dbReference type="ChEBI" id="CHEBI:61506"/>
        <dbReference type="ChEBI" id="CHEBI:176431"/>
        <dbReference type="ChEBI" id="CHEBI:193068"/>
        <dbReference type="ChEBI" id="CHEBI:456216"/>
        <dbReference type="EC" id="2.4.99.23"/>
    </reaction>
</comment>
<evidence type="ECO:0000256" key="3">
    <source>
        <dbReference type="ARBA" id="ARBA00022475"/>
    </source>
</evidence>
<name>A0A840MSJ0_9PROT</name>
<dbReference type="AlphaFoldDB" id="A0A840MSJ0"/>
<comment type="subcellular location">
    <subcellularLocation>
        <location evidence="1">Cell inner membrane</location>
        <topology evidence="1">Peripheral membrane protein</topology>
        <orientation evidence="1">Cytoplasmic side</orientation>
    </subcellularLocation>
</comment>
<evidence type="ECO:0000256" key="12">
    <source>
        <dbReference type="ARBA" id="ARBA00044330"/>
    </source>
</evidence>
<dbReference type="InterPro" id="IPR011908">
    <property type="entry name" value="LipoPS_heptosylTferase-I"/>
</dbReference>
<keyword evidence="6 14" id="KW-0808">Transferase</keyword>
<organism evidence="14 15">
    <name type="scientific">Chitinivorax tropicus</name>
    <dbReference type="NCBI Taxonomy" id="714531"/>
    <lineage>
        <taxon>Bacteria</taxon>
        <taxon>Pseudomonadati</taxon>
        <taxon>Pseudomonadota</taxon>
        <taxon>Betaproteobacteria</taxon>
        <taxon>Chitinivorax</taxon>
    </lineage>
</organism>
<evidence type="ECO:0000256" key="5">
    <source>
        <dbReference type="ARBA" id="ARBA00022676"/>
    </source>
</evidence>
<evidence type="ECO:0000313" key="15">
    <source>
        <dbReference type="Proteomes" id="UP000575898"/>
    </source>
</evidence>
<protein>
    <recommendedName>
        <fullName evidence="11">Lipopolysaccharide heptosyltransferase 1</fullName>
        <ecNumber evidence="10">2.4.99.23</ecNumber>
    </recommendedName>
    <alternativeName>
        <fullName evidence="12">ADP-heptose:lipopolysaccharide heptosyltransferase I</fullName>
    </alternativeName>
</protein>
<comment type="pathway">
    <text evidence="2">Bacterial outer membrane biogenesis; LPS core biosynthesis.</text>
</comment>
<evidence type="ECO:0000256" key="6">
    <source>
        <dbReference type="ARBA" id="ARBA00022679"/>
    </source>
</evidence>
<dbReference type="GO" id="GO:0005886">
    <property type="term" value="C:plasma membrane"/>
    <property type="evidence" value="ECO:0007669"/>
    <property type="project" value="UniProtKB-SubCell"/>
</dbReference>
<evidence type="ECO:0000256" key="1">
    <source>
        <dbReference type="ARBA" id="ARBA00004515"/>
    </source>
</evidence>
<gene>
    <name evidence="14" type="ORF">HNQ59_002677</name>
</gene>
<dbReference type="GO" id="GO:0009244">
    <property type="term" value="P:lipopolysaccharide core region biosynthetic process"/>
    <property type="evidence" value="ECO:0007669"/>
    <property type="project" value="InterPro"/>
</dbReference>
<keyword evidence="8" id="KW-0472">Membrane</keyword>
<proteinExistence type="inferred from homology"/>
<dbReference type="Gene3D" id="3.40.50.2000">
    <property type="entry name" value="Glycogen Phosphorylase B"/>
    <property type="match status" value="2"/>
</dbReference>
<dbReference type="GO" id="GO:0005829">
    <property type="term" value="C:cytosol"/>
    <property type="evidence" value="ECO:0007669"/>
    <property type="project" value="TreeGrafter"/>
</dbReference>
<evidence type="ECO:0000256" key="8">
    <source>
        <dbReference type="ARBA" id="ARBA00023136"/>
    </source>
</evidence>
<evidence type="ECO:0000256" key="9">
    <source>
        <dbReference type="ARBA" id="ARBA00043995"/>
    </source>
</evidence>
<evidence type="ECO:0000313" key="14">
    <source>
        <dbReference type="EMBL" id="MBB5019376.1"/>
    </source>
</evidence>
<dbReference type="Proteomes" id="UP000575898">
    <property type="component" value="Unassembled WGS sequence"/>
</dbReference>
<dbReference type="NCBIfam" id="TIGR02193">
    <property type="entry name" value="heptsyl_trn_I"/>
    <property type="match status" value="1"/>
</dbReference>
<dbReference type="PANTHER" id="PTHR30160:SF19">
    <property type="entry name" value="LIPOPOLYSACCHARIDE HEPTOSYLTRANSFERASE 1"/>
    <property type="match status" value="1"/>
</dbReference>
<keyword evidence="5 14" id="KW-0328">Glycosyltransferase</keyword>
<dbReference type="Pfam" id="PF01075">
    <property type="entry name" value="Glyco_transf_9"/>
    <property type="match status" value="1"/>
</dbReference>
<comment type="similarity">
    <text evidence="9">Belongs to the glycosyltransferase 9 family.</text>
</comment>
<evidence type="ECO:0000256" key="2">
    <source>
        <dbReference type="ARBA" id="ARBA00004713"/>
    </source>
</evidence>
<keyword evidence="4" id="KW-0997">Cell inner membrane</keyword>
<dbReference type="SUPFAM" id="SSF53756">
    <property type="entry name" value="UDP-Glycosyltransferase/glycogen phosphorylase"/>
    <property type="match status" value="1"/>
</dbReference>
<evidence type="ECO:0000256" key="10">
    <source>
        <dbReference type="ARBA" id="ARBA00044041"/>
    </source>
</evidence>
<dbReference type="InterPro" id="IPR002201">
    <property type="entry name" value="Glyco_trans_9"/>
</dbReference>
<keyword evidence="3" id="KW-1003">Cell membrane</keyword>
<keyword evidence="15" id="KW-1185">Reference proteome</keyword>
<dbReference type="EC" id="2.4.99.23" evidence="10"/>
<dbReference type="EMBL" id="JACHHY010000016">
    <property type="protein sequence ID" value="MBB5019376.1"/>
    <property type="molecule type" value="Genomic_DNA"/>
</dbReference>
<evidence type="ECO:0000256" key="11">
    <source>
        <dbReference type="ARBA" id="ARBA00044190"/>
    </source>
</evidence>
<sequence>MSKLLIVKTSSMGDVIHALPVLADVAGSNPSWQVDWMVEESFAGIPQMHPRVCNVIPVAVRRWRKAWWKGSVQAEWRAFKHRLASSHYDLVLDLQGLLKSAWLASKANGPVAGYDSHSIREPIASYFYDRRFAVSRTSHAVTRNRQLAAEALGYTIPSSLDYGLAPSPVAFSWLPHKPYAVLLHATSRADKQWSVAAWQSLAVRLHELGLACVLPWGSQAEQQAAATLARGMPNAVVAPQMSLADAAGVLAGARLTVGVDTGLSHLAAAVACPTIALFCASEPGLTGVMADSLCWNLGHNGMPPSVDDVWRHVMQVLAP</sequence>
<dbReference type="PANTHER" id="PTHR30160">
    <property type="entry name" value="TETRAACYLDISACCHARIDE 4'-KINASE-RELATED"/>
    <property type="match status" value="1"/>
</dbReference>
<evidence type="ECO:0000256" key="4">
    <source>
        <dbReference type="ARBA" id="ARBA00022519"/>
    </source>
</evidence>
<dbReference type="GO" id="GO:0008713">
    <property type="term" value="F:ADP-heptose-lipopolysaccharide heptosyltransferase activity"/>
    <property type="evidence" value="ECO:0007669"/>
    <property type="project" value="TreeGrafter"/>
</dbReference>
<dbReference type="RefSeq" id="WP_184040136.1">
    <property type="nucleotide sequence ID" value="NZ_JACHHY010000016.1"/>
</dbReference>
<accession>A0A840MSJ0</accession>
<dbReference type="CDD" id="cd03789">
    <property type="entry name" value="GT9_LPS_heptosyltransferase"/>
    <property type="match status" value="1"/>
</dbReference>